<dbReference type="EMBL" id="JAHXZJ010000001">
    <property type="protein sequence ID" value="KAH0568882.1"/>
    <property type="molecule type" value="Genomic_DNA"/>
</dbReference>
<proteinExistence type="predicted"/>
<feature type="transmembrane region" description="Helical" evidence="1">
    <location>
        <begin position="36"/>
        <end position="56"/>
    </location>
</feature>
<keyword evidence="1" id="KW-0472">Membrane</keyword>
<dbReference type="AlphaFoldDB" id="A0AAV7J9J7"/>
<reference evidence="2 3" key="1">
    <citation type="journal article" date="2021" name="J. Hered.">
        <title>A chromosome-level genome assembly of the parasitoid wasp, Cotesia glomerata (Hymenoptera: Braconidae).</title>
        <authorList>
            <person name="Pinto B.J."/>
            <person name="Weis J.J."/>
            <person name="Gamble T."/>
            <person name="Ode P.J."/>
            <person name="Paul R."/>
            <person name="Zaspel J.M."/>
        </authorList>
    </citation>
    <scope>NUCLEOTIDE SEQUENCE [LARGE SCALE GENOMIC DNA]</scope>
    <source>
        <strain evidence="2">CgM1</strain>
    </source>
</reference>
<organism evidence="2 3">
    <name type="scientific">Cotesia glomerata</name>
    <name type="common">Lepidopteran parasitic wasp</name>
    <name type="synonym">Apanteles glomeratus</name>
    <dbReference type="NCBI Taxonomy" id="32391"/>
    <lineage>
        <taxon>Eukaryota</taxon>
        <taxon>Metazoa</taxon>
        <taxon>Ecdysozoa</taxon>
        <taxon>Arthropoda</taxon>
        <taxon>Hexapoda</taxon>
        <taxon>Insecta</taxon>
        <taxon>Pterygota</taxon>
        <taxon>Neoptera</taxon>
        <taxon>Endopterygota</taxon>
        <taxon>Hymenoptera</taxon>
        <taxon>Apocrita</taxon>
        <taxon>Ichneumonoidea</taxon>
        <taxon>Braconidae</taxon>
        <taxon>Microgastrinae</taxon>
        <taxon>Cotesia</taxon>
    </lineage>
</organism>
<gene>
    <name evidence="2" type="ORF">KQX54_021578</name>
</gene>
<keyword evidence="3" id="KW-1185">Reference proteome</keyword>
<accession>A0AAV7J9J7</accession>
<keyword evidence="1" id="KW-0812">Transmembrane</keyword>
<evidence type="ECO:0000313" key="2">
    <source>
        <dbReference type="EMBL" id="KAH0568882.1"/>
    </source>
</evidence>
<name>A0AAV7J9J7_COTGL</name>
<keyword evidence="1" id="KW-1133">Transmembrane helix</keyword>
<evidence type="ECO:0000256" key="1">
    <source>
        <dbReference type="SAM" id="Phobius"/>
    </source>
</evidence>
<protein>
    <submittedName>
        <fullName evidence="2">Uncharacterized protein</fullName>
    </submittedName>
</protein>
<sequence>MEPMTLFTININLVFPEPESPHQSTFDPNTSSLTHVGSQILLIFVFLYPFAARYGALSSRREVNARLAGDPPSTAYPLPPLQVPTLLPLPSSFPRLPQTWTSMYRYTSNYYP</sequence>
<dbReference type="Proteomes" id="UP000826195">
    <property type="component" value="Unassembled WGS sequence"/>
</dbReference>
<comment type="caution">
    <text evidence="2">The sequence shown here is derived from an EMBL/GenBank/DDBJ whole genome shotgun (WGS) entry which is preliminary data.</text>
</comment>
<evidence type="ECO:0000313" key="3">
    <source>
        <dbReference type="Proteomes" id="UP000826195"/>
    </source>
</evidence>